<evidence type="ECO:0000256" key="2">
    <source>
        <dbReference type="SAM" id="Phobius"/>
    </source>
</evidence>
<keyword evidence="4" id="KW-1185">Reference proteome</keyword>
<proteinExistence type="predicted"/>
<evidence type="ECO:0000256" key="1">
    <source>
        <dbReference type="SAM" id="MobiDB-lite"/>
    </source>
</evidence>
<dbReference type="Proteomes" id="UP000054558">
    <property type="component" value="Unassembled WGS sequence"/>
</dbReference>
<feature type="transmembrane region" description="Helical" evidence="2">
    <location>
        <begin position="350"/>
        <end position="370"/>
    </location>
</feature>
<feature type="compositionally biased region" description="Low complexity" evidence="1">
    <location>
        <begin position="324"/>
        <end position="334"/>
    </location>
</feature>
<reference evidence="3 4" key="1">
    <citation type="journal article" date="2014" name="Nat. Commun.">
        <title>Klebsormidium flaccidum genome reveals primary factors for plant terrestrial adaptation.</title>
        <authorList>
            <person name="Hori K."/>
            <person name="Maruyama F."/>
            <person name="Fujisawa T."/>
            <person name="Togashi T."/>
            <person name="Yamamoto N."/>
            <person name="Seo M."/>
            <person name="Sato S."/>
            <person name="Yamada T."/>
            <person name="Mori H."/>
            <person name="Tajima N."/>
            <person name="Moriyama T."/>
            <person name="Ikeuchi M."/>
            <person name="Watanabe M."/>
            <person name="Wada H."/>
            <person name="Kobayashi K."/>
            <person name="Saito M."/>
            <person name="Masuda T."/>
            <person name="Sasaki-Sekimoto Y."/>
            <person name="Mashiguchi K."/>
            <person name="Awai K."/>
            <person name="Shimojima M."/>
            <person name="Masuda S."/>
            <person name="Iwai M."/>
            <person name="Nobusawa T."/>
            <person name="Narise T."/>
            <person name="Kondo S."/>
            <person name="Saito H."/>
            <person name="Sato R."/>
            <person name="Murakawa M."/>
            <person name="Ihara Y."/>
            <person name="Oshima-Yamada Y."/>
            <person name="Ohtaka K."/>
            <person name="Satoh M."/>
            <person name="Sonobe K."/>
            <person name="Ishii M."/>
            <person name="Ohtani R."/>
            <person name="Kanamori-Sato M."/>
            <person name="Honoki R."/>
            <person name="Miyazaki D."/>
            <person name="Mochizuki H."/>
            <person name="Umetsu J."/>
            <person name="Higashi K."/>
            <person name="Shibata D."/>
            <person name="Kamiya Y."/>
            <person name="Sato N."/>
            <person name="Nakamura Y."/>
            <person name="Tabata S."/>
            <person name="Ida S."/>
            <person name="Kurokawa K."/>
            <person name="Ohta H."/>
        </authorList>
    </citation>
    <scope>NUCLEOTIDE SEQUENCE [LARGE SCALE GENOMIC DNA]</scope>
    <source>
        <strain evidence="3 4">NIES-2285</strain>
    </source>
</reference>
<keyword evidence="2" id="KW-0812">Transmembrane</keyword>
<evidence type="ECO:0000313" key="3">
    <source>
        <dbReference type="EMBL" id="GAQ82268.1"/>
    </source>
</evidence>
<keyword evidence="2" id="KW-0472">Membrane</keyword>
<keyword evidence="2" id="KW-1133">Transmembrane helix</keyword>
<dbReference type="AlphaFoldDB" id="A0A1Y1I2B2"/>
<evidence type="ECO:0000313" key="4">
    <source>
        <dbReference type="Proteomes" id="UP000054558"/>
    </source>
</evidence>
<accession>A0A1Y1I2B2</accession>
<sequence>MGTSGYDNNKPYGPLTCPGGYYVSKVEGNSWDGNVGYISSITCTNYLDPTKTIKIDGAIGYPNQGARKPAGVNAFVTGLRGQNSSKYGGRITSANFTCKDFTDIDAVKKSPDRMADVCNQVDPLTPELAGAISCPSYMRSYCSGLNAWSSKCSDYYGKNPGLTVDVDDNKFAFCTQGDNYKDPKCLSFCDWQGAGSGDPDARPAYKGRCNDHYARVCKGQSSDLCSCLNRPNLEDWAGTEGYAGIAAAVTSSKGASTKPQCYFKACRDNGYKIFANQTPSVNCPTCLNSVNVSAQYQAAASVGDVVQQCGASGGGGGTSDANKSSTAQTTSTSTSMIQDMRTKAAALPPWQLWGIVALLVLLVAFAFWYFTSGSAEEDGTDYDRLSSRLP</sequence>
<organism evidence="3 4">
    <name type="scientific">Klebsormidium nitens</name>
    <name type="common">Green alga</name>
    <name type="synonym">Ulothrix nitens</name>
    <dbReference type="NCBI Taxonomy" id="105231"/>
    <lineage>
        <taxon>Eukaryota</taxon>
        <taxon>Viridiplantae</taxon>
        <taxon>Streptophyta</taxon>
        <taxon>Klebsormidiophyceae</taxon>
        <taxon>Klebsormidiales</taxon>
        <taxon>Klebsormidiaceae</taxon>
        <taxon>Klebsormidium</taxon>
    </lineage>
</organism>
<protein>
    <submittedName>
        <fullName evidence="3">Uncharacterized protein</fullName>
    </submittedName>
</protein>
<gene>
    <name evidence="3" type="ORF">KFL_001050310</name>
</gene>
<dbReference type="EMBL" id="DF237054">
    <property type="protein sequence ID" value="GAQ82268.1"/>
    <property type="molecule type" value="Genomic_DNA"/>
</dbReference>
<name>A0A1Y1I2B2_KLENI</name>
<feature type="region of interest" description="Disordered" evidence="1">
    <location>
        <begin position="313"/>
        <end position="334"/>
    </location>
</feature>